<dbReference type="InterPro" id="IPR003829">
    <property type="entry name" value="Pirin_N_dom"/>
</dbReference>
<proteinExistence type="inferred from homology"/>
<dbReference type="Pfam" id="PF02678">
    <property type="entry name" value="Pirin"/>
    <property type="match status" value="1"/>
</dbReference>
<evidence type="ECO:0000256" key="2">
    <source>
        <dbReference type="PIRSR" id="PIRSR006232-1"/>
    </source>
</evidence>
<dbReference type="InterPro" id="IPR014710">
    <property type="entry name" value="RmlC-like_jellyroll"/>
</dbReference>
<evidence type="ECO:0000259" key="4">
    <source>
        <dbReference type="Pfam" id="PF02678"/>
    </source>
</evidence>
<protein>
    <submittedName>
        <fullName evidence="6">Quercetin 2,3-dioxygenase</fullName>
    </submittedName>
</protein>
<evidence type="ECO:0000313" key="7">
    <source>
        <dbReference type="Proteomes" id="UP001058124"/>
    </source>
</evidence>
<dbReference type="InterPro" id="IPR012093">
    <property type="entry name" value="Pirin"/>
</dbReference>
<dbReference type="CDD" id="cd02909">
    <property type="entry name" value="cupin_pirin_N"/>
    <property type="match status" value="1"/>
</dbReference>
<dbReference type="RefSeq" id="WP_036023989.1">
    <property type="nucleotide sequence ID" value="NZ_BRLH01000006.1"/>
</dbReference>
<dbReference type="Gene3D" id="2.60.120.10">
    <property type="entry name" value="Jelly Rolls"/>
    <property type="match status" value="2"/>
</dbReference>
<feature type="binding site" evidence="2">
    <location>
        <position position="105"/>
    </location>
    <ligand>
        <name>Fe cation</name>
        <dbReference type="ChEBI" id="CHEBI:24875"/>
    </ligand>
</feature>
<keyword evidence="7" id="KW-1185">Reference proteome</keyword>
<dbReference type="Pfam" id="PF05726">
    <property type="entry name" value="Pirin_C"/>
    <property type="match status" value="1"/>
</dbReference>
<feature type="domain" description="Pirin C-terminal" evidence="5">
    <location>
        <begin position="183"/>
        <end position="282"/>
    </location>
</feature>
<organism evidence="6 7">
    <name type="scientific">Leminorella grimontii</name>
    <dbReference type="NCBI Taxonomy" id="82981"/>
    <lineage>
        <taxon>Bacteria</taxon>
        <taxon>Pseudomonadati</taxon>
        <taxon>Pseudomonadota</taxon>
        <taxon>Gammaproteobacteria</taxon>
        <taxon>Enterobacterales</taxon>
        <taxon>Budviciaceae</taxon>
        <taxon>Leminorella</taxon>
    </lineage>
</organism>
<dbReference type="CDD" id="cd02247">
    <property type="entry name" value="cupin_pirin_C"/>
    <property type="match status" value="1"/>
</dbReference>
<comment type="cofactor">
    <cofactor evidence="2">
        <name>Fe cation</name>
        <dbReference type="ChEBI" id="CHEBI:24875"/>
    </cofactor>
    <text evidence="2">Binds 1 Fe cation per subunit.</text>
</comment>
<dbReference type="SUPFAM" id="SSF51182">
    <property type="entry name" value="RmlC-like cupins"/>
    <property type="match status" value="1"/>
</dbReference>
<accession>A0AAV5N607</accession>
<dbReference type="InterPro" id="IPR011051">
    <property type="entry name" value="RmlC_Cupin_sf"/>
</dbReference>
<gene>
    <name evidence="6" type="ORF">SOASR030_25110</name>
</gene>
<dbReference type="EMBL" id="BRLH01000006">
    <property type="protein sequence ID" value="GKX56399.1"/>
    <property type="molecule type" value="Genomic_DNA"/>
</dbReference>
<dbReference type="Proteomes" id="UP001058124">
    <property type="component" value="Unassembled WGS sequence"/>
</dbReference>
<evidence type="ECO:0000313" key="6">
    <source>
        <dbReference type="EMBL" id="GKX56399.1"/>
    </source>
</evidence>
<dbReference type="GO" id="GO:0046872">
    <property type="term" value="F:metal ion binding"/>
    <property type="evidence" value="ECO:0007669"/>
    <property type="project" value="UniProtKB-KW"/>
</dbReference>
<dbReference type="PANTHER" id="PTHR13903">
    <property type="entry name" value="PIRIN-RELATED"/>
    <property type="match status" value="1"/>
</dbReference>
<dbReference type="PANTHER" id="PTHR13903:SF8">
    <property type="entry name" value="PIRIN"/>
    <property type="match status" value="1"/>
</dbReference>
<evidence type="ECO:0000259" key="5">
    <source>
        <dbReference type="Pfam" id="PF05726"/>
    </source>
</evidence>
<keyword evidence="2" id="KW-0408">Iron</keyword>
<keyword evidence="2" id="KW-0479">Metal-binding</keyword>
<sequence length="284" mass="31043">MNASFRQIAAVFPAMPTQDGAGVSLKRALGQSDRQRMDPYLMMDVFFSNDPKDYLAGFPSHPHRGFETITYMLEGNMLHEDHAGHRGELKTGGIQWMTAGKGIIHSEMPQQVDGAMRGFQIWLNLPSAEKMKAPAYQNIEAANLPKVPLAQGGEITLIAGQLELGGMRYQSPVQASATRPLIADIRLEAGETVELPISEELNALLFLFEGEAEVEGKKLNFDQSALLTAGNALRLKAGERGGRAMLLAGKPLNEPVVQYGPFVMNSVEEIRQAIDDYNSGRFVG</sequence>
<feature type="binding site" evidence="2">
    <location>
        <position position="107"/>
    </location>
    <ligand>
        <name>Fe cation</name>
        <dbReference type="ChEBI" id="CHEBI:24875"/>
    </ligand>
</feature>
<feature type="domain" description="Pirin N-terminal" evidence="4">
    <location>
        <begin position="24"/>
        <end position="123"/>
    </location>
</feature>
<reference evidence="6" key="1">
    <citation type="submission" date="2022-06" db="EMBL/GenBank/DDBJ databases">
        <title>Draft genome sequences of Leminorella grimontii str. JCM5902.</title>
        <authorList>
            <person name="Wakabayashi Y."/>
            <person name="Kojima K."/>
        </authorList>
    </citation>
    <scope>NUCLEOTIDE SEQUENCE</scope>
    <source>
        <strain evidence="6">JCM 5902</strain>
    </source>
</reference>
<dbReference type="InterPro" id="IPR008778">
    <property type="entry name" value="Pirin_C_dom"/>
</dbReference>
<evidence type="ECO:0000256" key="1">
    <source>
        <dbReference type="ARBA" id="ARBA00008416"/>
    </source>
</evidence>
<evidence type="ECO:0000256" key="3">
    <source>
        <dbReference type="RuleBase" id="RU003457"/>
    </source>
</evidence>
<feature type="binding site" evidence="2">
    <location>
        <position position="61"/>
    </location>
    <ligand>
        <name>Fe cation</name>
        <dbReference type="ChEBI" id="CHEBI:24875"/>
    </ligand>
</feature>
<dbReference type="PIRSF" id="PIRSF006232">
    <property type="entry name" value="Pirin"/>
    <property type="match status" value="1"/>
</dbReference>
<name>A0AAV5N607_9GAMM</name>
<feature type="binding site" evidence="2">
    <location>
        <position position="63"/>
    </location>
    <ligand>
        <name>Fe cation</name>
        <dbReference type="ChEBI" id="CHEBI:24875"/>
    </ligand>
</feature>
<comment type="similarity">
    <text evidence="1 3">Belongs to the pirin family.</text>
</comment>
<comment type="caution">
    <text evidence="6">The sequence shown here is derived from an EMBL/GenBank/DDBJ whole genome shotgun (WGS) entry which is preliminary data.</text>
</comment>
<dbReference type="AlphaFoldDB" id="A0AAV5N607"/>